<sequence length="135" mass="15132">MMHYKHCHPRQNRLMHYLIWDTRRVAVAFHKGVNEMGGIMINITLNLYHGELEKVEEVEHLKAALAGVKVAFRERGHVFREAGPSMSAPGSSIICGDFDVDLFTSAIGLSLIWTSWSGADLSISVTSLSMSRENF</sequence>
<accession>A0A3N7FZ17</accession>
<evidence type="ECO:0000313" key="2">
    <source>
        <dbReference type="Proteomes" id="UP000006729"/>
    </source>
</evidence>
<name>A0A3N7FZ17_POPTR</name>
<keyword evidence="2" id="KW-1185">Reference proteome</keyword>
<reference evidence="1 2" key="1">
    <citation type="journal article" date="2006" name="Science">
        <title>The genome of black cottonwood, Populus trichocarpa (Torr. &amp; Gray).</title>
        <authorList>
            <person name="Tuskan G.A."/>
            <person name="Difazio S."/>
            <person name="Jansson S."/>
            <person name="Bohlmann J."/>
            <person name="Grigoriev I."/>
            <person name="Hellsten U."/>
            <person name="Putnam N."/>
            <person name="Ralph S."/>
            <person name="Rombauts S."/>
            <person name="Salamov A."/>
            <person name="Schein J."/>
            <person name="Sterck L."/>
            <person name="Aerts A."/>
            <person name="Bhalerao R.R."/>
            <person name="Bhalerao R.P."/>
            <person name="Blaudez D."/>
            <person name="Boerjan W."/>
            <person name="Brun A."/>
            <person name="Brunner A."/>
            <person name="Busov V."/>
            <person name="Campbell M."/>
            <person name="Carlson J."/>
            <person name="Chalot M."/>
            <person name="Chapman J."/>
            <person name="Chen G.L."/>
            <person name="Cooper D."/>
            <person name="Coutinho P.M."/>
            <person name="Couturier J."/>
            <person name="Covert S."/>
            <person name="Cronk Q."/>
            <person name="Cunningham R."/>
            <person name="Davis J."/>
            <person name="Degroeve S."/>
            <person name="Dejardin A."/>
            <person name="Depamphilis C."/>
            <person name="Detter J."/>
            <person name="Dirks B."/>
            <person name="Dubchak I."/>
            <person name="Duplessis S."/>
            <person name="Ehlting J."/>
            <person name="Ellis B."/>
            <person name="Gendler K."/>
            <person name="Goodstein D."/>
            <person name="Gribskov M."/>
            <person name="Grimwood J."/>
            <person name="Groover A."/>
            <person name="Gunter L."/>
            <person name="Hamberger B."/>
            <person name="Heinze B."/>
            <person name="Helariutta Y."/>
            <person name="Henrissat B."/>
            <person name="Holligan D."/>
            <person name="Holt R."/>
            <person name="Huang W."/>
            <person name="Islam-Faridi N."/>
            <person name="Jones S."/>
            <person name="Jones-Rhoades M."/>
            <person name="Jorgensen R."/>
            <person name="Joshi C."/>
            <person name="Kangasjarvi J."/>
            <person name="Karlsson J."/>
            <person name="Kelleher C."/>
            <person name="Kirkpatrick R."/>
            <person name="Kirst M."/>
            <person name="Kohler A."/>
            <person name="Kalluri U."/>
            <person name="Larimer F."/>
            <person name="Leebens-Mack J."/>
            <person name="Leple J.C."/>
            <person name="Locascio P."/>
            <person name="Lou Y."/>
            <person name="Lucas S."/>
            <person name="Martin F."/>
            <person name="Montanini B."/>
            <person name="Napoli C."/>
            <person name="Nelson D.R."/>
            <person name="Nelson C."/>
            <person name="Nieminen K."/>
            <person name="Nilsson O."/>
            <person name="Pereda V."/>
            <person name="Peter G."/>
            <person name="Philippe R."/>
            <person name="Pilate G."/>
            <person name="Poliakov A."/>
            <person name="Razumovskaya J."/>
            <person name="Richardson P."/>
            <person name="Rinaldi C."/>
            <person name="Ritland K."/>
            <person name="Rouze P."/>
            <person name="Ryaboy D."/>
            <person name="Schmutz J."/>
            <person name="Schrader J."/>
            <person name="Segerman B."/>
            <person name="Shin H."/>
            <person name="Siddiqui A."/>
            <person name="Sterky F."/>
            <person name="Terry A."/>
            <person name="Tsai C.J."/>
            <person name="Uberbacher E."/>
            <person name="Unneberg P."/>
            <person name="Vahala J."/>
            <person name="Wall K."/>
            <person name="Wessler S."/>
            <person name="Yang G."/>
            <person name="Yin T."/>
            <person name="Douglas C."/>
            <person name="Marra M."/>
            <person name="Sandberg G."/>
            <person name="Van de Peer Y."/>
            <person name="Rokhsar D."/>
        </authorList>
    </citation>
    <scope>NUCLEOTIDE SEQUENCE [LARGE SCALE GENOMIC DNA]</scope>
    <source>
        <strain evidence="2">cv. Nisqually</strain>
        <strain evidence="1">Nisqually-1</strain>
    </source>
</reference>
<protein>
    <submittedName>
        <fullName evidence="1">Uncharacterized protein</fullName>
    </submittedName>
</protein>
<evidence type="ECO:0000313" key="1">
    <source>
        <dbReference type="EMBL" id="RQP00218.1"/>
    </source>
</evidence>
<gene>
    <name evidence="1" type="ORF">POPTR_014G158500</name>
</gene>
<proteinExistence type="predicted"/>
<reference evidence="1" key="2">
    <citation type="submission" date="2017-07" db="EMBL/GenBank/DDBJ databases">
        <title>WGS assembly of Populus trichocarpa.</title>
        <authorList>
            <person name="Tuskan G."/>
            <person name="Difazio S."/>
            <person name="Jansson S."/>
            <person name="Bohlmann J."/>
            <person name="Grigoriev I."/>
            <person name="Hellsten U."/>
            <person name="Putnam N."/>
            <person name="Ralph S."/>
            <person name="Rombauts S."/>
            <person name="Salamov A."/>
            <person name="Schein J."/>
            <person name="Sterck L."/>
            <person name="Aerts A."/>
            <person name="Bhalerao R."/>
            <person name="Bhalerao R."/>
            <person name="Blaudez D."/>
            <person name="Boerjan W."/>
            <person name="Brun A."/>
            <person name="Brunner A."/>
            <person name="Busov V."/>
            <person name="Campbell M."/>
            <person name="Carlson J."/>
            <person name="Chalot M."/>
            <person name="Chapman J."/>
            <person name="Chen G."/>
            <person name="Cooper D."/>
            <person name="Coutinho P."/>
            <person name="Couturier J."/>
            <person name="Covert S."/>
            <person name="Cronk Q."/>
            <person name="Cunningham R."/>
            <person name="Davis J."/>
            <person name="Degroeve S."/>
            <person name="Dejardin A."/>
            <person name="Depamphilis C."/>
            <person name="Detter J."/>
            <person name="Dirks B."/>
            <person name="Dubchak I."/>
            <person name="Duplessis S."/>
            <person name="Ehlting J."/>
            <person name="Ellis B."/>
            <person name="Gendler K."/>
            <person name="Goodstein D."/>
            <person name="Gribskov M."/>
            <person name="Grimwood J."/>
            <person name="Groover A."/>
            <person name="Gunter L."/>
            <person name="Hamberger B."/>
            <person name="Heinze B."/>
            <person name="Helariutta Y."/>
            <person name="Henrissat B."/>
            <person name="Holligan D."/>
            <person name="Holt R."/>
            <person name="Huang W."/>
            <person name="Islam-Faridi N."/>
            <person name="Jones S."/>
            <person name="Jones-Rhoades M."/>
            <person name="Jorgensen R."/>
            <person name="Joshi C."/>
            <person name="Kangasjarvi J."/>
            <person name="Karlsson J."/>
            <person name="Kelleher C."/>
            <person name="Kirkpatrick R."/>
            <person name="Kirst M."/>
            <person name="Kohler A."/>
            <person name="Kalluri U."/>
            <person name="Larimer F."/>
            <person name="Leebens-Mack J."/>
            <person name="Leple J."/>
            <person name="Locascio P."/>
            <person name="Lou Y."/>
            <person name="Lucas S."/>
            <person name="Martin F."/>
            <person name="Montanini B."/>
            <person name="Napoli C."/>
            <person name="Nelson D."/>
            <person name="Nelson C."/>
            <person name="Nieminen K."/>
            <person name="Nilsson O."/>
            <person name="Pereda V."/>
            <person name="Peter G."/>
            <person name="Philippe R."/>
            <person name="Pilate G."/>
            <person name="Poliakov A."/>
            <person name="Razumovskaya J."/>
            <person name="Richardson P."/>
            <person name="Rinaldi C."/>
            <person name="Ritland K."/>
            <person name="Rouze P."/>
            <person name="Ryaboy D."/>
            <person name="Schmutz J."/>
            <person name="Schrader J."/>
            <person name="Segerman B."/>
            <person name="Shin H."/>
            <person name="Siddiqui A."/>
            <person name="Sterky F."/>
            <person name="Terry A."/>
            <person name="Tsai C."/>
            <person name="Uberbacher E."/>
            <person name="Unneberg P."/>
            <person name="Vahala J."/>
            <person name="Wall K."/>
            <person name="Wessler S."/>
            <person name="Yang G."/>
            <person name="Yin T."/>
            <person name="Douglas C."/>
            <person name="Marra M."/>
            <person name="Sandberg G."/>
            <person name="Van De Peer Y."/>
            <person name="Rokhsar D."/>
        </authorList>
    </citation>
    <scope>NUCLEOTIDE SEQUENCE</scope>
    <source>
        <strain evidence="1">Nisqually-1</strain>
    </source>
</reference>
<dbReference type="EMBL" id="CM009303">
    <property type="protein sequence ID" value="RQP00217.1"/>
    <property type="molecule type" value="Genomic_DNA"/>
</dbReference>
<dbReference type="InParanoid" id="A0A3N7FZ17"/>
<organism evidence="1 2">
    <name type="scientific">Populus trichocarpa</name>
    <name type="common">Western balsam poplar</name>
    <name type="synonym">Populus balsamifera subsp. trichocarpa</name>
    <dbReference type="NCBI Taxonomy" id="3694"/>
    <lineage>
        <taxon>Eukaryota</taxon>
        <taxon>Viridiplantae</taxon>
        <taxon>Streptophyta</taxon>
        <taxon>Embryophyta</taxon>
        <taxon>Tracheophyta</taxon>
        <taxon>Spermatophyta</taxon>
        <taxon>Magnoliopsida</taxon>
        <taxon>eudicotyledons</taxon>
        <taxon>Gunneridae</taxon>
        <taxon>Pentapetalae</taxon>
        <taxon>rosids</taxon>
        <taxon>fabids</taxon>
        <taxon>Malpighiales</taxon>
        <taxon>Salicaceae</taxon>
        <taxon>Saliceae</taxon>
        <taxon>Populus</taxon>
    </lineage>
</organism>
<dbReference type="EMBL" id="CM009303">
    <property type="protein sequence ID" value="RQP00218.1"/>
    <property type="molecule type" value="Genomic_DNA"/>
</dbReference>
<dbReference type="AlphaFoldDB" id="A0A3N7FZ17"/>
<dbReference type="Proteomes" id="UP000006729">
    <property type="component" value="Chromosome 14"/>
</dbReference>